<evidence type="ECO:0000313" key="2">
    <source>
        <dbReference type="EMBL" id="MCL6219102.1"/>
    </source>
</evidence>
<organism evidence="2 3">
    <name type="scientific">Zunongwangia pacifica</name>
    <dbReference type="NCBI Taxonomy" id="2911062"/>
    <lineage>
        <taxon>Bacteria</taxon>
        <taxon>Pseudomonadati</taxon>
        <taxon>Bacteroidota</taxon>
        <taxon>Flavobacteriia</taxon>
        <taxon>Flavobacteriales</taxon>
        <taxon>Flavobacteriaceae</taxon>
        <taxon>Zunongwangia</taxon>
    </lineage>
</organism>
<accession>A0A9X1ZQF2</accession>
<dbReference type="GO" id="GO:0051607">
    <property type="term" value="P:defense response to virus"/>
    <property type="evidence" value="ECO:0007669"/>
    <property type="project" value="UniProtKB-KW"/>
</dbReference>
<protein>
    <submittedName>
        <fullName evidence="2">Nucleotidyltransferase domain-containing protein</fullName>
    </submittedName>
</protein>
<dbReference type="Proteomes" id="UP001139521">
    <property type="component" value="Unassembled WGS sequence"/>
</dbReference>
<gene>
    <name evidence="2" type="ORF">L1967_12430</name>
</gene>
<dbReference type="Gene3D" id="3.30.460.10">
    <property type="entry name" value="Beta Polymerase, domain 2"/>
    <property type="match status" value="1"/>
</dbReference>
<evidence type="ECO:0000256" key="1">
    <source>
        <dbReference type="ARBA" id="ARBA00023118"/>
    </source>
</evidence>
<comment type="caution">
    <text evidence="2">The sequence shown here is derived from an EMBL/GenBank/DDBJ whole genome shotgun (WGS) entry which is preliminary data.</text>
</comment>
<keyword evidence="1" id="KW-0051">Antiviral defense</keyword>
<evidence type="ECO:0000313" key="3">
    <source>
        <dbReference type="Proteomes" id="UP001139521"/>
    </source>
</evidence>
<name>A0A9X1ZQF2_9FLAO</name>
<keyword evidence="3" id="KW-1185">Reference proteome</keyword>
<dbReference type="RefSeq" id="WP_249601885.1">
    <property type="nucleotide sequence ID" value="NZ_JAKHSK010000016.1"/>
</dbReference>
<sequence>MALSLNNYLKDLSYNYYLKKDSYEISRINTSVDNMLSKLDKDFEYLLRKRFVFGSYSRGTILSRSIDIKSDVDIMVVFKHSEYERTPETYRAWLKNFADKNYKDRYGSEVLKSFPTVTVRLNNINFDLVPAKLETNWLNEEKLFIPSKNFSSNWQETNPYDVKEKLAEVNKKYNYIVKTVIRLMKAWNAKNGYPFDSYDLEMKVADMNFYNDNYQTGFFYAVNQLSLDWSAAQSKKDKLNSLRYNISKVKDYLEAYDSTTAKYWLHKVLPY</sequence>
<dbReference type="AlphaFoldDB" id="A0A9X1ZQF2"/>
<dbReference type="InterPro" id="IPR043519">
    <property type="entry name" value="NT_sf"/>
</dbReference>
<dbReference type="CDD" id="cd05400">
    <property type="entry name" value="NT_2-5OAS_ClassI-CCAase"/>
    <property type="match status" value="1"/>
</dbReference>
<reference evidence="2" key="1">
    <citation type="submission" date="2022-01" db="EMBL/GenBank/DDBJ databases">
        <title>Genome sequencing of Zunongwangia sp. M21534 genome.</title>
        <authorList>
            <person name="Chen Y."/>
            <person name="Dong C."/>
            <person name="Shao Z."/>
        </authorList>
    </citation>
    <scope>NUCLEOTIDE SEQUENCE</scope>
    <source>
        <strain evidence="2">MCCC M21534</strain>
    </source>
</reference>
<proteinExistence type="predicted"/>
<dbReference type="SUPFAM" id="SSF81301">
    <property type="entry name" value="Nucleotidyltransferase"/>
    <property type="match status" value="1"/>
</dbReference>
<dbReference type="EMBL" id="JAKHSK010000016">
    <property type="protein sequence ID" value="MCL6219102.1"/>
    <property type="molecule type" value="Genomic_DNA"/>
</dbReference>
<dbReference type="InterPro" id="IPR006116">
    <property type="entry name" value="NT_2-5OAS_ClassI-CCAase"/>
</dbReference>
<dbReference type="Pfam" id="PF18144">
    <property type="entry name" value="SMODS"/>
    <property type="match status" value="1"/>
</dbReference>
<dbReference type="GO" id="GO:0016779">
    <property type="term" value="F:nucleotidyltransferase activity"/>
    <property type="evidence" value="ECO:0007669"/>
    <property type="project" value="InterPro"/>
</dbReference>